<dbReference type="InterPro" id="IPR035396">
    <property type="entry name" value="Bac_rhamnosid6H"/>
</dbReference>
<organism evidence="3 4">
    <name type="scientific">Cohnella silvisoli</name>
    <dbReference type="NCBI Taxonomy" id="2873699"/>
    <lineage>
        <taxon>Bacteria</taxon>
        <taxon>Bacillati</taxon>
        <taxon>Bacillota</taxon>
        <taxon>Bacilli</taxon>
        <taxon>Bacillales</taxon>
        <taxon>Paenibacillaceae</taxon>
        <taxon>Cohnella</taxon>
    </lineage>
</organism>
<dbReference type="Gene3D" id="1.50.10.10">
    <property type="match status" value="1"/>
</dbReference>
<name>A0ABV1KTH5_9BACL</name>
<dbReference type="PANTHER" id="PTHR34987:SF4">
    <property type="entry name" value="ALPHA-L-RHAMNOSIDASE C-TERMINAL DOMAIN-CONTAINING PROTEIN"/>
    <property type="match status" value="1"/>
</dbReference>
<evidence type="ECO:0000259" key="1">
    <source>
        <dbReference type="Pfam" id="PF05592"/>
    </source>
</evidence>
<evidence type="ECO:0008006" key="5">
    <source>
        <dbReference type="Google" id="ProtNLM"/>
    </source>
</evidence>
<dbReference type="Pfam" id="PF17389">
    <property type="entry name" value="Bac_rhamnosid6H"/>
    <property type="match status" value="1"/>
</dbReference>
<proteinExistence type="predicted"/>
<evidence type="ECO:0000313" key="4">
    <source>
        <dbReference type="Proteomes" id="UP001493487"/>
    </source>
</evidence>
<dbReference type="InterPro" id="IPR012341">
    <property type="entry name" value="6hp_glycosidase-like_sf"/>
</dbReference>
<dbReference type="Proteomes" id="UP001493487">
    <property type="component" value="Unassembled WGS sequence"/>
</dbReference>
<feature type="domain" description="Alpha-L-rhamnosidase concanavalin-like" evidence="1">
    <location>
        <begin position="231"/>
        <end position="318"/>
    </location>
</feature>
<keyword evidence="4" id="KW-1185">Reference proteome</keyword>
<sequence length="780" mass="87479">MLRAPSLWHPGTSRSTNIYVIFQSELAIKSAGDVILKIFGYSMYRVYLDGIEIAEGPARYAPDHPEYDQHSVRLTGHSHILTVIVHDYGVHTRILIGGIAPFLQCVVEGADGEIALEWKCRELDAYEFSDRRLNPQLGWPELCDTRKLPNLTHLYDGADWVKPMEIPHPLGDHPVVPKTIGDVLRLPVQSTVIAQGLYADRFGYVNDDLPVRFISRDLKPSLPEDGFWIRYDFGKIGLHRPAIQLDAPEGVVIEAGYGESLTEGRVYPVITLSAGASCHMDRWITRGGVQELKTFSPRGFRYLELHVAAPANKITIESVMAIQRTAYEISKGTFTCSDPLLNRIWSVGVDTLRACCEDALTDTPTRERGQWIGDAAVIGMEVLAVSFGDLSLIRRSLLQASYRRREDGLAAGLCPGQEAYLTSFALYWINGCLRYSRLTGDHTLLEQVYETAVGTLNIFWAGMTQRGVLVADAWDFLDWGHSIPDNELNVSLNLLLLKTLKDMLEWERLLSNDTGVELRREQINILSDIINKFYITPSGLPVKSVPQEGILAANERKPGYHATVLALLFGLLEEGEVREHAVSFVKDHMLNCFPNDPNAPRLANPSANSDRLITPSFAHFALQALWEAGEVDFVLNQYRICWGWMLDEGATTLLEVFDTRWSHCHAWSGSPTWQLSRHLLGLIPLPEDASGCYLLDFQPGSLAQASGKVPLLHKQGLVEISWQRVSEGQWIYNLKTNQPIHIRLSNRSKPKELIIDSVNKPHAIGEEPFEVLQGIKLMYS</sequence>
<accession>A0ABV1KTH5</accession>
<dbReference type="Gene3D" id="2.60.420.10">
    <property type="entry name" value="Maltose phosphorylase, domain 3"/>
    <property type="match status" value="1"/>
</dbReference>
<evidence type="ECO:0000313" key="3">
    <source>
        <dbReference type="EMBL" id="MEQ4483348.1"/>
    </source>
</evidence>
<dbReference type="SUPFAM" id="SSF48208">
    <property type="entry name" value="Six-hairpin glycosidases"/>
    <property type="match status" value="1"/>
</dbReference>
<dbReference type="PANTHER" id="PTHR34987">
    <property type="entry name" value="C, PUTATIVE (AFU_ORTHOLOGUE AFUA_3G02880)-RELATED"/>
    <property type="match status" value="1"/>
</dbReference>
<dbReference type="InterPro" id="IPR008928">
    <property type="entry name" value="6-hairpin_glycosidase_sf"/>
</dbReference>
<protein>
    <recommendedName>
        <fullName evidence="5">Alpha-L-rhamnosidase six-hairpin glycosidase domain-containing protein</fullName>
    </recommendedName>
</protein>
<dbReference type="Gene3D" id="2.60.120.260">
    <property type="entry name" value="Galactose-binding domain-like"/>
    <property type="match status" value="2"/>
</dbReference>
<reference evidence="3 4" key="1">
    <citation type="journal article" date="2023" name="Genome Announc.">
        <title>Pan-Genome Analyses of the Genus Cohnella and Proposal of the Novel Species Cohnella silvisoli sp. nov., Isolated from Forest Soil.</title>
        <authorList>
            <person name="Wang C."/>
            <person name="Mao L."/>
            <person name="Bao G."/>
            <person name="Zhu H."/>
        </authorList>
    </citation>
    <scope>NUCLEOTIDE SEQUENCE [LARGE SCALE GENOMIC DNA]</scope>
    <source>
        <strain evidence="3 4">NL03-T5-1</strain>
    </source>
</reference>
<dbReference type="InterPro" id="IPR008902">
    <property type="entry name" value="Rhamnosid_concanavalin"/>
</dbReference>
<dbReference type="Pfam" id="PF05592">
    <property type="entry name" value="Bac_rhamnosid"/>
    <property type="match status" value="1"/>
</dbReference>
<dbReference type="EMBL" id="JASKHM010000007">
    <property type="protein sequence ID" value="MEQ4483348.1"/>
    <property type="molecule type" value="Genomic_DNA"/>
</dbReference>
<dbReference type="RefSeq" id="WP_232185913.1">
    <property type="nucleotide sequence ID" value="NZ_JAIOAP010000006.1"/>
</dbReference>
<comment type="caution">
    <text evidence="3">The sequence shown here is derived from an EMBL/GenBank/DDBJ whole genome shotgun (WGS) entry which is preliminary data.</text>
</comment>
<gene>
    <name evidence="3" type="ORF">QJS35_13195</name>
</gene>
<evidence type="ECO:0000259" key="2">
    <source>
        <dbReference type="Pfam" id="PF17389"/>
    </source>
</evidence>
<feature type="domain" description="Alpha-L-rhamnosidase six-hairpin glycosidase" evidence="2">
    <location>
        <begin position="331"/>
        <end position="583"/>
    </location>
</feature>